<gene>
    <name evidence="2" type="ORF">TRICI_001774</name>
</gene>
<dbReference type="AlphaFoldDB" id="A0A642V8L1"/>
<dbReference type="InterPro" id="IPR029033">
    <property type="entry name" value="His_PPase_superfam"/>
</dbReference>
<dbReference type="InterPro" id="IPR000560">
    <property type="entry name" value="His_Pase_clade-2"/>
</dbReference>
<dbReference type="Proteomes" id="UP000761534">
    <property type="component" value="Unassembled WGS sequence"/>
</dbReference>
<dbReference type="PANTHER" id="PTHR20963:SF18">
    <property type="entry name" value="ACID PHOSPHATASE PHO11-RELATED"/>
    <property type="match status" value="1"/>
</dbReference>
<evidence type="ECO:0000256" key="1">
    <source>
        <dbReference type="ARBA" id="ARBA00022801"/>
    </source>
</evidence>
<proteinExistence type="predicted"/>
<dbReference type="SUPFAM" id="SSF53254">
    <property type="entry name" value="Phosphoglycerate mutase-like"/>
    <property type="match status" value="1"/>
</dbReference>
<dbReference type="GO" id="GO:0009277">
    <property type="term" value="C:fungal-type cell wall"/>
    <property type="evidence" value="ECO:0007669"/>
    <property type="project" value="TreeGrafter"/>
</dbReference>
<comment type="caution">
    <text evidence="2">The sequence shown here is derived from an EMBL/GenBank/DDBJ whole genome shotgun (WGS) entry which is preliminary data.</text>
</comment>
<evidence type="ECO:0008006" key="4">
    <source>
        <dbReference type="Google" id="ProtNLM"/>
    </source>
</evidence>
<protein>
    <recommendedName>
        <fullName evidence="4">Acid phosphatase</fullName>
    </recommendedName>
</protein>
<organism evidence="2 3">
    <name type="scientific">Trichomonascus ciferrii</name>
    <dbReference type="NCBI Taxonomy" id="44093"/>
    <lineage>
        <taxon>Eukaryota</taxon>
        <taxon>Fungi</taxon>
        <taxon>Dikarya</taxon>
        <taxon>Ascomycota</taxon>
        <taxon>Saccharomycotina</taxon>
        <taxon>Dipodascomycetes</taxon>
        <taxon>Dipodascales</taxon>
        <taxon>Trichomonascaceae</taxon>
        <taxon>Trichomonascus</taxon>
        <taxon>Trichomonascus ciferrii complex</taxon>
    </lineage>
</organism>
<evidence type="ECO:0000313" key="2">
    <source>
        <dbReference type="EMBL" id="KAA8916123.1"/>
    </source>
</evidence>
<dbReference type="VEuPathDB" id="FungiDB:TRICI_001774"/>
<reference evidence="2" key="1">
    <citation type="journal article" date="2019" name="G3 (Bethesda)">
        <title>Genome Assemblies of Two Rare Opportunistic Yeast Pathogens: Diutina rugosa (syn. Candida rugosa) and Trichomonascus ciferrii (syn. Candida ciferrii).</title>
        <authorList>
            <person name="Mixao V."/>
            <person name="Saus E."/>
            <person name="Hansen A.P."/>
            <person name="Lass-Florl C."/>
            <person name="Gabaldon T."/>
        </authorList>
    </citation>
    <scope>NUCLEOTIDE SEQUENCE</scope>
    <source>
        <strain evidence="2">CBS 4856</strain>
    </source>
</reference>
<accession>A0A642V8L1</accession>
<evidence type="ECO:0000313" key="3">
    <source>
        <dbReference type="Proteomes" id="UP000761534"/>
    </source>
</evidence>
<dbReference type="Pfam" id="PF00328">
    <property type="entry name" value="His_Phos_2"/>
    <property type="match status" value="1"/>
</dbReference>
<dbReference type="Gene3D" id="3.40.50.1240">
    <property type="entry name" value="Phosphoglycerate mutase-like"/>
    <property type="match status" value="1"/>
</dbReference>
<dbReference type="OrthoDB" id="6509975at2759"/>
<sequence>MVAIKKFAGPVLGAAAKADAWDGEWSHDYHYSNGLGVSQYSTDSDNLLRHTGIDGPYHYLKEVVSADVPEGCQVNQVHLLSRHAERFPDIDEYNRFENLLCKIRENNPHGPLEFIRDYELFMDEGDAGKLTYDGPFSGRDEARRFGQEFYEKYGHLVDGDSAWNKKYHHDSYNRDNVRVFSSSLGRVQETAHEFIKGFFHNYDHDEDCDWSDHHNDRVIVLDEDCSNGANSLTPHKSCDPYKERVKKAIFEDREFWYGDAGHEILDRVNQFVDGCLDLDDVHNLFSLCSYELNAKGRSEFCDIFSKHEWCVYEYDQDVVNYYARGPGNEYSRAVGSTFARALLKLLHEDSSYYHNGYDGHHYNDYDHDGHHSYDYDHDDYYDGKYVATNTNMTADYNSTVTLSSFGRDHWSNKNLFFSFTHHDDVTALFTALGFWNPRQPLPKDYRPDHGSPWVAADISPMKQHLTIERLECHDNHYCNTSDCDCDCDSSSDNCDCSWNDGQFVRVLLNDAVLPIPECRNGPGHSCALDRFTKLVESRLVDYCSTCEIDSDIPTETTFFWDRY</sequence>
<name>A0A642V8L1_9ASCO</name>
<dbReference type="GO" id="GO:0003993">
    <property type="term" value="F:acid phosphatase activity"/>
    <property type="evidence" value="ECO:0007669"/>
    <property type="project" value="TreeGrafter"/>
</dbReference>
<dbReference type="CDD" id="cd07061">
    <property type="entry name" value="HP_HAP_like"/>
    <property type="match status" value="1"/>
</dbReference>
<keyword evidence="1" id="KW-0378">Hydrolase</keyword>
<dbReference type="PANTHER" id="PTHR20963">
    <property type="entry name" value="MULTIPLE INOSITOL POLYPHOSPHATE PHOSPHATASE-RELATED"/>
    <property type="match status" value="1"/>
</dbReference>
<dbReference type="EMBL" id="SWFS01000123">
    <property type="protein sequence ID" value="KAA8916123.1"/>
    <property type="molecule type" value="Genomic_DNA"/>
</dbReference>
<keyword evidence="3" id="KW-1185">Reference proteome</keyword>